<keyword evidence="1" id="KW-0732">Signal</keyword>
<dbReference type="OrthoDB" id="4897011at2759"/>
<dbReference type="AlphaFoldDB" id="A0A395NYN7"/>
<feature type="signal peptide" evidence="1">
    <location>
        <begin position="1"/>
        <end position="20"/>
    </location>
</feature>
<comment type="caution">
    <text evidence="2">The sequence shown here is derived from an EMBL/GenBank/DDBJ whole genome shotgun (WGS) entry which is preliminary data.</text>
</comment>
<proteinExistence type="predicted"/>
<accession>A0A395NYN7</accession>
<organism evidence="2 3">
    <name type="scientific">Trichoderma arundinaceum</name>
    <dbReference type="NCBI Taxonomy" id="490622"/>
    <lineage>
        <taxon>Eukaryota</taxon>
        <taxon>Fungi</taxon>
        <taxon>Dikarya</taxon>
        <taxon>Ascomycota</taxon>
        <taxon>Pezizomycotina</taxon>
        <taxon>Sordariomycetes</taxon>
        <taxon>Hypocreomycetidae</taxon>
        <taxon>Hypocreales</taxon>
        <taxon>Hypocreaceae</taxon>
        <taxon>Trichoderma</taxon>
    </lineage>
</organism>
<protein>
    <submittedName>
        <fullName evidence="2">Uncharacterized protein</fullName>
    </submittedName>
</protein>
<reference evidence="2 3" key="1">
    <citation type="journal article" date="2018" name="PLoS Pathog.">
        <title>Evolution of structural diversity of trichothecenes, a family of toxins produced by plant pathogenic and entomopathogenic fungi.</title>
        <authorList>
            <person name="Proctor R.H."/>
            <person name="McCormick S.P."/>
            <person name="Kim H.S."/>
            <person name="Cardoza R.E."/>
            <person name="Stanley A.M."/>
            <person name="Lindo L."/>
            <person name="Kelly A."/>
            <person name="Brown D.W."/>
            <person name="Lee T."/>
            <person name="Vaughan M.M."/>
            <person name="Alexander N.J."/>
            <person name="Busman M."/>
            <person name="Gutierrez S."/>
        </authorList>
    </citation>
    <scope>NUCLEOTIDE SEQUENCE [LARGE SCALE GENOMIC DNA]</scope>
    <source>
        <strain evidence="2 3">IBT 40837</strain>
    </source>
</reference>
<evidence type="ECO:0000256" key="1">
    <source>
        <dbReference type="SAM" id="SignalP"/>
    </source>
</evidence>
<keyword evidence="3" id="KW-1185">Reference proteome</keyword>
<dbReference type="EMBL" id="PXOA01000062">
    <property type="protein sequence ID" value="RFU81198.1"/>
    <property type="molecule type" value="Genomic_DNA"/>
</dbReference>
<feature type="chain" id="PRO_5017237549" evidence="1">
    <location>
        <begin position="21"/>
        <end position="146"/>
    </location>
</feature>
<evidence type="ECO:0000313" key="2">
    <source>
        <dbReference type="EMBL" id="RFU81198.1"/>
    </source>
</evidence>
<name>A0A395NYN7_TRIAR</name>
<sequence length="146" mass="15184">MVSLTSTLIFAVAYASKVLASESFQLAVPVPCTGDALILASQHANSTEDGSLEKRQGCGFQGTFYDSPNCSGGFFSKCTGGSVGCVLTNSILAFGYQSVFVSDTSCDLRIWNGGCNDGFSFGIPKGSQPNICWGGFGTAHGYSVQC</sequence>
<gene>
    <name evidence="2" type="ORF">TARUN_999</name>
</gene>
<dbReference type="Proteomes" id="UP000266272">
    <property type="component" value="Unassembled WGS sequence"/>
</dbReference>
<evidence type="ECO:0000313" key="3">
    <source>
        <dbReference type="Proteomes" id="UP000266272"/>
    </source>
</evidence>